<dbReference type="SUPFAM" id="SSF51735">
    <property type="entry name" value="NAD(P)-binding Rossmann-fold domains"/>
    <property type="match status" value="1"/>
</dbReference>
<dbReference type="Pfam" id="PF13380">
    <property type="entry name" value="CoA_binding_2"/>
    <property type="match status" value="1"/>
</dbReference>
<dbReference type="OrthoDB" id="9807426at2"/>
<dbReference type="Gene3D" id="3.40.50.720">
    <property type="entry name" value="NAD(P)-binding Rossmann-like Domain"/>
    <property type="match status" value="1"/>
</dbReference>
<dbReference type="PROSITE" id="PS51186">
    <property type="entry name" value="GNAT"/>
    <property type="match status" value="1"/>
</dbReference>
<dbReference type="GO" id="GO:0043758">
    <property type="term" value="F:acetate-CoA ligase (ADP-forming) activity"/>
    <property type="evidence" value="ECO:0007669"/>
    <property type="project" value="InterPro"/>
</dbReference>
<dbReference type="InterPro" id="IPR013815">
    <property type="entry name" value="ATP_grasp_subdomain_1"/>
</dbReference>
<dbReference type="InterPro" id="IPR016102">
    <property type="entry name" value="Succinyl-CoA_synth-like"/>
</dbReference>
<evidence type="ECO:0000256" key="4">
    <source>
        <dbReference type="ARBA" id="ARBA00060888"/>
    </source>
</evidence>
<protein>
    <submittedName>
        <fullName evidence="8">Acetyltransferase</fullName>
    </submittedName>
</protein>
<dbReference type="RefSeq" id="WP_110391060.1">
    <property type="nucleotide sequence ID" value="NZ_QJKI01000012.1"/>
</dbReference>
<evidence type="ECO:0000256" key="5">
    <source>
        <dbReference type="PROSITE-ProRule" id="PRU00409"/>
    </source>
</evidence>
<dbReference type="SUPFAM" id="SSF52210">
    <property type="entry name" value="Succinyl-CoA synthetase domains"/>
    <property type="match status" value="2"/>
</dbReference>
<comment type="caution">
    <text evidence="8">The sequence shown here is derived from an EMBL/GenBank/DDBJ whole genome shotgun (WGS) entry which is preliminary data.</text>
</comment>
<dbReference type="AlphaFoldDB" id="A0A318KYQ6"/>
<keyword evidence="2 5" id="KW-0547">Nucleotide-binding</keyword>
<organism evidence="8 9">
    <name type="scientific">Rivihabitans pingtungensis</name>
    <dbReference type="NCBI Taxonomy" id="1054498"/>
    <lineage>
        <taxon>Bacteria</taxon>
        <taxon>Pseudomonadati</taxon>
        <taxon>Pseudomonadota</taxon>
        <taxon>Betaproteobacteria</taxon>
        <taxon>Neisseriales</taxon>
        <taxon>Aquaspirillaceae</taxon>
        <taxon>Rivihabitans</taxon>
    </lineage>
</organism>
<dbReference type="Proteomes" id="UP000247555">
    <property type="component" value="Unassembled WGS sequence"/>
</dbReference>
<dbReference type="SUPFAM" id="SSF55729">
    <property type="entry name" value="Acyl-CoA N-acyltransferases (Nat)"/>
    <property type="match status" value="1"/>
</dbReference>
<dbReference type="CDD" id="cd04301">
    <property type="entry name" value="NAT_SF"/>
    <property type="match status" value="1"/>
</dbReference>
<evidence type="ECO:0000313" key="9">
    <source>
        <dbReference type="Proteomes" id="UP000247555"/>
    </source>
</evidence>
<comment type="similarity">
    <text evidence="4">In the N-terminal section; belongs to the acetate CoA ligase alpha subunit family.</text>
</comment>
<reference evidence="8 9" key="1">
    <citation type="submission" date="2018-05" db="EMBL/GenBank/DDBJ databases">
        <title>Genomic Encyclopedia of Type Strains, Phase IV (KMG-IV): sequencing the most valuable type-strain genomes for metagenomic binning, comparative biology and taxonomic classification.</title>
        <authorList>
            <person name="Goeker M."/>
        </authorList>
    </citation>
    <scope>NUCLEOTIDE SEQUENCE [LARGE SCALE GENOMIC DNA]</scope>
    <source>
        <strain evidence="8 9">DSM 29661</strain>
    </source>
</reference>
<feature type="domain" description="N-acetyltransferase" evidence="7">
    <location>
        <begin position="735"/>
        <end position="890"/>
    </location>
</feature>
<dbReference type="Gene3D" id="3.30.470.20">
    <property type="entry name" value="ATP-grasp fold, B domain"/>
    <property type="match status" value="1"/>
</dbReference>
<dbReference type="InterPro" id="IPR011761">
    <property type="entry name" value="ATP-grasp"/>
</dbReference>
<evidence type="ECO:0000313" key="8">
    <source>
        <dbReference type="EMBL" id="PXX78363.1"/>
    </source>
</evidence>
<evidence type="ECO:0000259" key="6">
    <source>
        <dbReference type="PROSITE" id="PS50975"/>
    </source>
</evidence>
<keyword evidence="1" id="KW-0436">Ligase</keyword>
<keyword evidence="9" id="KW-1185">Reference proteome</keyword>
<evidence type="ECO:0000256" key="2">
    <source>
        <dbReference type="ARBA" id="ARBA00022741"/>
    </source>
</evidence>
<dbReference type="GO" id="GO:0005524">
    <property type="term" value="F:ATP binding"/>
    <property type="evidence" value="ECO:0007669"/>
    <property type="project" value="UniProtKB-UniRule"/>
</dbReference>
<dbReference type="Pfam" id="PF13549">
    <property type="entry name" value="ATP-grasp_5"/>
    <property type="match status" value="1"/>
</dbReference>
<dbReference type="GO" id="GO:0046872">
    <property type="term" value="F:metal ion binding"/>
    <property type="evidence" value="ECO:0007669"/>
    <property type="project" value="InterPro"/>
</dbReference>
<dbReference type="PANTHER" id="PTHR43334">
    <property type="entry name" value="ACETATE--COA LIGASE [ADP-FORMING]"/>
    <property type="match status" value="1"/>
</dbReference>
<dbReference type="InterPro" id="IPR036291">
    <property type="entry name" value="NAD(P)-bd_dom_sf"/>
</dbReference>
<keyword evidence="3 5" id="KW-0067">ATP-binding</keyword>
<dbReference type="InterPro" id="IPR051538">
    <property type="entry name" value="Acyl-CoA_Synth/Transferase"/>
</dbReference>
<evidence type="ECO:0000256" key="1">
    <source>
        <dbReference type="ARBA" id="ARBA00022598"/>
    </source>
</evidence>
<evidence type="ECO:0000256" key="3">
    <source>
        <dbReference type="ARBA" id="ARBA00022840"/>
    </source>
</evidence>
<dbReference type="FunFam" id="3.30.1490.20:FF:000020">
    <property type="entry name" value="Protein lysine acetyltransferase"/>
    <property type="match status" value="1"/>
</dbReference>
<dbReference type="SMART" id="SM00881">
    <property type="entry name" value="CoA_binding"/>
    <property type="match status" value="1"/>
</dbReference>
<evidence type="ECO:0000259" key="7">
    <source>
        <dbReference type="PROSITE" id="PS51186"/>
    </source>
</evidence>
<dbReference type="SUPFAM" id="SSF56059">
    <property type="entry name" value="Glutathione synthetase ATP-binding domain-like"/>
    <property type="match status" value="1"/>
</dbReference>
<dbReference type="InterPro" id="IPR016181">
    <property type="entry name" value="Acyl_CoA_acyltransferase"/>
</dbReference>
<dbReference type="GO" id="GO:0016747">
    <property type="term" value="F:acyltransferase activity, transferring groups other than amino-acyl groups"/>
    <property type="evidence" value="ECO:0007669"/>
    <property type="project" value="InterPro"/>
</dbReference>
<proteinExistence type="inferred from homology"/>
<gene>
    <name evidence="8" type="ORF">DFR34_11282</name>
</gene>
<accession>A0A318KYQ6</accession>
<sequence length="890" mass="97707">MKPHYLTPLFAPRTVAVIGASDTPGSVGQAVFANLLAGGYQGKLYPVNLNHRVVGGIAAVPNVKMLEPEIDLAVVTTAIRSLPGVMKDCAKKGVKAVLLTREFADTDELESEVMKESLAIAKRAGVRVLGPNMLGLMRPVIGLNASNYSAKVRPGNLALVAHSSALCTAMLDWAEAKGIGFSSVISMGESSDLDFGEILDYLVADGYTQGILLHVHSIHDARRFMSSLRAAARGKPVVVIKSGRYLDQHTGLTHSSHMVASGDVFDSALARAGVLRVNTIAQLFTAARVLAAKYRVQGTRLAIVTNGIGPGVLAADSVMSYGAELAQLSPDTMQLLNEELPRNWSRANPVDIIGDASPVRFRMAVKACLDDPNVDGVLVIFTPQAGTDHHTTAELMVGLQKETTKPMFMSWLGDSKVASSRELFSRARMAHFRTPEFAVEVFRSLASFHYNQQLLLQTPGPLQGEQAEPNVAHAQSIIDAALAQGREVLSERESKEILAAFNIPVNQTRLATTADEAVAHAETLGYPVVLKIDSPDVIYKSDVGGVELNITNSASVREVFANILERTRQALPNALVHGVSVQSMVRRRHARELMIGVVHDDSFGPVITFGAGGIATEIQHDRSIALPPLNSYLAEKMIARTRISKTLGEFKHMPAVDMDQLKTLMGRVSDMVCELPDLLEADINPLLIDNQNAVVLDARIIVRKTRHSRRYRHMAIMPYPSDMVEHMTLNDNTEVTIRPMRPEDADMQQEFVRNLSEESRYNRYMSSIKQLSQPVLVRFTQLDFDREMALVMTRMVDGREEQLGVSRYFTDPDNESCEFALVVADNWQGRGIGPIMMNRLFDAAKRQGLTIMRGEVLANNKGMLKLMAKLGFTVSPHPEDRQLTWVTRPL</sequence>
<dbReference type="InterPro" id="IPR032875">
    <property type="entry name" value="Succ_CoA_lig_flav_dom"/>
</dbReference>
<dbReference type="PANTHER" id="PTHR43334:SF1">
    <property type="entry name" value="3-HYDROXYPROPIONATE--COA LIGASE [ADP-FORMING]"/>
    <property type="match status" value="1"/>
</dbReference>
<dbReference type="EMBL" id="QJKI01000012">
    <property type="protein sequence ID" value="PXX78363.1"/>
    <property type="molecule type" value="Genomic_DNA"/>
</dbReference>
<dbReference type="Gene3D" id="3.40.630.30">
    <property type="match status" value="1"/>
</dbReference>
<dbReference type="Pfam" id="PF00583">
    <property type="entry name" value="Acetyltransf_1"/>
    <property type="match status" value="1"/>
</dbReference>
<dbReference type="Gene3D" id="3.40.50.261">
    <property type="entry name" value="Succinyl-CoA synthetase domains"/>
    <property type="match status" value="2"/>
</dbReference>
<dbReference type="InterPro" id="IPR043938">
    <property type="entry name" value="Ligase_CoA_dom"/>
</dbReference>
<feature type="domain" description="ATP-grasp" evidence="6">
    <location>
        <begin position="495"/>
        <end position="531"/>
    </location>
</feature>
<name>A0A318KYQ6_9NEIS</name>
<dbReference type="InterPro" id="IPR000182">
    <property type="entry name" value="GNAT_dom"/>
</dbReference>
<keyword evidence="8" id="KW-0808">Transferase</keyword>
<dbReference type="InterPro" id="IPR003781">
    <property type="entry name" value="CoA-bd"/>
</dbReference>
<dbReference type="Gene3D" id="3.30.1490.20">
    <property type="entry name" value="ATP-grasp fold, A domain"/>
    <property type="match status" value="1"/>
</dbReference>
<dbReference type="Pfam" id="PF19045">
    <property type="entry name" value="Ligase_CoA_2"/>
    <property type="match status" value="1"/>
</dbReference>
<dbReference type="PROSITE" id="PS50975">
    <property type="entry name" value="ATP_GRASP"/>
    <property type="match status" value="1"/>
</dbReference>
<dbReference type="Pfam" id="PF13607">
    <property type="entry name" value="Succ_CoA_lig"/>
    <property type="match status" value="1"/>
</dbReference>